<dbReference type="AlphaFoldDB" id="X7S5J2"/>
<name>X7S5J2_FUSNU</name>
<dbReference type="PATRIC" id="fig|1357398.3.peg.844"/>
<organism evidence="1">
    <name type="scientific">Fusobacterium nucleatum 13_3C</name>
    <dbReference type="NCBI Taxonomy" id="1357398"/>
    <lineage>
        <taxon>Bacteria</taxon>
        <taxon>Fusobacteriati</taxon>
        <taxon>Fusobacteriota</taxon>
        <taxon>Fusobacteriia</taxon>
        <taxon>Fusobacteriales</taxon>
        <taxon>Fusobacteriaceae</taxon>
        <taxon>Fusobacterium</taxon>
    </lineage>
</organism>
<dbReference type="HOGENOM" id="CLU_2422704_0_0_0"/>
<gene>
    <name evidence="1" type="ORF">HMPREF2085_00859</name>
</gene>
<reference evidence="1" key="1">
    <citation type="submission" date="2014-01" db="EMBL/GenBank/DDBJ databases">
        <title>The Genome Sequence of Fusobacterium nucleatum 13_3C.</title>
        <authorList>
            <consortium name="The Broad Institute Genomics Platform"/>
            <person name="Earl A."/>
            <person name="Allen-Vercoe E."/>
            <person name="Daigneault M."/>
            <person name="Young S.K."/>
            <person name="Zeng Q."/>
            <person name="Gargeya S."/>
            <person name="Fitzgerald M."/>
            <person name="Abouelleil A."/>
            <person name="Alvarado L."/>
            <person name="Chapman S.B."/>
            <person name="Gainer-Dewar J."/>
            <person name="Goldberg J."/>
            <person name="Griggs A."/>
            <person name="Gujja S."/>
            <person name="Hansen M."/>
            <person name="Howarth C."/>
            <person name="Imamovic A."/>
            <person name="Ireland A."/>
            <person name="Larimer J."/>
            <person name="McCowan C."/>
            <person name="Murphy C."/>
            <person name="Pearson M."/>
            <person name="Poon T.W."/>
            <person name="Priest M."/>
            <person name="Roberts A."/>
            <person name="Saif S."/>
            <person name="Shea T."/>
            <person name="Sykes S."/>
            <person name="Wortman J."/>
            <person name="Nusbaum C."/>
            <person name="Birren B."/>
        </authorList>
    </citation>
    <scope>NUCLEOTIDE SEQUENCE [LARGE SCALE GENOMIC DNA]</scope>
    <source>
        <strain evidence="1">13_3C</strain>
    </source>
</reference>
<dbReference type="EMBL" id="JAOZ01000007">
    <property type="protein sequence ID" value="ETZ27997.1"/>
    <property type="molecule type" value="Genomic_DNA"/>
</dbReference>
<accession>X7S5J2</accession>
<proteinExistence type="predicted"/>
<comment type="caution">
    <text evidence="1">The sequence shown here is derived from an EMBL/GenBank/DDBJ whole genome shotgun (WGS) entry which is preliminary data.</text>
</comment>
<sequence length="91" mass="10566">MYLVGIFIKKYSFIFLIILSVFLSSCSAINKFLAESEVRDAKKISHYAAVVYQRPYEETGNTTLVQTYKNDVLEETTMYYPSGKVYTKRKL</sequence>
<protein>
    <submittedName>
        <fullName evidence="1">Uncharacterized protein</fullName>
    </submittedName>
</protein>
<evidence type="ECO:0000313" key="1">
    <source>
        <dbReference type="EMBL" id="ETZ27997.1"/>
    </source>
</evidence>